<proteinExistence type="predicted"/>
<sequence>MLLWPVMFCSPSVNLLLRLHSLNLSWRSFIGDYFRMESLELDT</sequence>
<protein>
    <submittedName>
        <fullName evidence="1">Uncharacterized protein</fullName>
    </submittedName>
</protein>
<gene>
    <name evidence="1" type="ORF">Mp_6g09290</name>
</gene>
<evidence type="ECO:0000313" key="1">
    <source>
        <dbReference type="EMBL" id="BBN14150.1"/>
    </source>
</evidence>
<evidence type="ECO:0000313" key="2">
    <source>
        <dbReference type="Proteomes" id="UP001162541"/>
    </source>
</evidence>
<name>A0AAF6BQ66_MARPO</name>
<dbReference type="AlphaFoldDB" id="A0AAF6BQ66"/>
<dbReference type="EMBL" id="AP019871">
    <property type="protein sequence ID" value="BBN14150.1"/>
    <property type="molecule type" value="Genomic_DNA"/>
</dbReference>
<reference evidence="2" key="1">
    <citation type="journal article" date="2020" name="Curr. Biol.">
        <title>Chromatin organization in early land plants reveals an ancestral association between H3K27me3, transposons, and constitutive heterochromatin.</title>
        <authorList>
            <person name="Montgomery S.A."/>
            <person name="Tanizawa Y."/>
            <person name="Galik B."/>
            <person name="Wang N."/>
            <person name="Ito T."/>
            <person name="Mochizuki T."/>
            <person name="Akimcheva S."/>
            <person name="Bowman J.L."/>
            <person name="Cognat V."/>
            <person name="Marechal-Drouard L."/>
            <person name="Ekker H."/>
            <person name="Hong S.F."/>
            <person name="Kohchi T."/>
            <person name="Lin S.S."/>
            <person name="Liu L.D."/>
            <person name="Nakamura Y."/>
            <person name="Valeeva L.R."/>
            <person name="Shakirov E.V."/>
            <person name="Shippen D.E."/>
            <person name="Wei W.L."/>
            <person name="Yagura M."/>
            <person name="Yamaoka S."/>
            <person name="Yamato K.T."/>
            <person name="Liu C."/>
            <person name="Berger F."/>
        </authorList>
    </citation>
    <scope>NUCLEOTIDE SEQUENCE [LARGE SCALE GENOMIC DNA]</scope>
    <source>
        <strain evidence="2">Tak-1</strain>
    </source>
</reference>
<dbReference type="Proteomes" id="UP001162541">
    <property type="component" value="Chromosome 6"/>
</dbReference>
<organism evidence="1 2">
    <name type="scientific">Marchantia polymorpha subsp. ruderalis</name>
    <dbReference type="NCBI Taxonomy" id="1480154"/>
    <lineage>
        <taxon>Eukaryota</taxon>
        <taxon>Viridiplantae</taxon>
        <taxon>Streptophyta</taxon>
        <taxon>Embryophyta</taxon>
        <taxon>Marchantiophyta</taxon>
        <taxon>Marchantiopsida</taxon>
        <taxon>Marchantiidae</taxon>
        <taxon>Marchantiales</taxon>
        <taxon>Marchantiaceae</taxon>
        <taxon>Marchantia</taxon>
    </lineage>
</organism>
<accession>A0AAF6BQ66</accession>